<organism evidence="1 2">
    <name type="scientific">Acinetobacter boissieri</name>
    <dbReference type="NCBI Taxonomy" id="1219383"/>
    <lineage>
        <taxon>Bacteria</taxon>
        <taxon>Pseudomonadati</taxon>
        <taxon>Pseudomonadota</taxon>
        <taxon>Gammaproteobacteria</taxon>
        <taxon>Moraxellales</taxon>
        <taxon>Moraxellaceae</taxon>
        <taxon>Acinetobacter</taxon>
    </lineage>
</organism>
<dbReference type="AlphaFoldDB" id="A0A1G6KE63"/>
<name>A0A1G6KE63_9GAMM</name>
<reference evidence="2" key="1">
    <citation type="submission" date="2016-09" db="EMBL/GenBank/DDBJ databases">
        <authorList>
            <person name="Varghese N."/>
            <person name="Submissions S."/>
        </authorList>
    </citation>
    <scope>NUCLEOTIDE SEQUENCE [LARGE SCALE GENOMIC DNA]</scope>
    <source>
        <strain evidence="2">ANC 4422</strain>
    </source>
</reference>
<proteinExistence type="predicted"/>
<keyword evidence="2" id="KW-1185">Reference proteome</keyword>
<sequence>MSEIGITSIRSNFDVSMSIDEFGNAHKETSSFTWANGETGTIDDVWFRTDTLHPLDESLDIQVSNRIKELPDLQHIGNMQSLHQAMASDSTGHLTQLVEELVHTSSMSNKCSLLDNLLYEWAGVSSVITQNKAPGSPFDDRLILILDKKVDKKSL</sequence>
<dbReference type="Proteomes" id="UP000242501">
    <property type="component" value="Unassembled WGS sequence"/>
</dbReference>
<accession>A0A1G6KE63</accession>
<dbReference type="EMBL" id="FMYL01000017">
    <property type="protein sequence ID" value="SDC29369.1"/>
    <property type="molecule type" value="Genomic_DNA"/>
</dbReference>
<evidence type="ECO:0000313" key="2">
    <source>
        <dbReference type="Proteomes" id="UP000242501"/>
    </source>
</evidence>
<gene>
    <name evidence="1" type="ORF">SAMN05421733_1177</name>
</gene>
<evidence type="ECO:0000313" key="1">
    <source>
        <dbReference type="EMBL" id="SDC29369.1"/>
    </source>
</evidence>
<protein>
    <submittedName>
        <fullName evidence="1">Uncharacterized protein</fullName>
    </submittedName>
</protein>
<dbReference type="STRING" id="1219383.SAMN05421733_1177"/>